<dbReference type="GO" id="GO:0003723">
    <property type="term" value="F:RNA binding"/>
    <property type="evidence" value="ECO:0007669"/>
    <property type="project" value="UniProtKB-KW"/>
</dbReference>
<sequence length="90" mass="10109">MSSAPEIDGIIERFSSNWKISRMSCVDRNIMRIAVFELVWCDDIPCKVSINEAIDIGKKYGTDESGPFINGILDSVRDAVEKEVIKVKTN</sequence>
<keyword evidence="5" id="KW-0804">Transcription</keyword>
<dbReference type="InterPro" id="IPR011605">
    <property type="entry name" value="NusB_fam"/>
</dbReference>
<dbReference type="GO" id="GO:0031564">
    <property type="term" value="P:transcription antitermination"/>
    <property type="evidence" value="ECO:0007669"/>
    <property type="project" value="UniProtKB-KW"/>
</dbReference>
<proteinExistence type="inferred from homology"/>
<dbReference type="AlphaFoldDB" id="E1YG40"/>
<comment type="similarity">
    <text evidence="1">Belongs to the NusB family.</text>
</comment>
<evidence type="ECO:0000313" key="7">
    <source>
        <dbReference type="EMBL" id="CBX29534.1"/>
    </source>
</evidence>
<organism evidence="7">
    <name type="scientific">uncultured Desulfobacterium sp</name>
    <dbReference type="NCBI Taxonomy" id="201089"/>
    <lineage>
        <taxon>Bacteria</taxon>
        <taxon>Pseudomonadati</taxon>
        <taxon>Thermodesulfobacteriota</taxon>
        <taxon>Desulfobacteria</taxon>
        <taxon>Desulfobacterales</taxon>
        <taxon>Desulfobacteriaceae</taxon>
        <taxon>Desulfobacterium</taxon>
        <taxon>environmental samples</taxon>
    </lineage>
</organism>
<evidence type="ECO:0000259" key="6">
    <source>
        <dbReference type="Pfam" id="PF01029"/>
    </source>
</evidence>
<gene>
    <name evidence="7" type="ORF">N47_J05150</name>
</gene>
<dbReference type="GO" id="GO:0006353">
    <property type="term" value="P:DNA-templated transcription termination"/>
    <property type="evidence" value="ECO:0007669"/>
    <property type="project" value="InterPro"/>
</dbReference>
<name>E1YG40_9BACT</name>
<dbReference type="Gene3D" id="1.10.940.10">
    <property type="entry name" value="NusB-like"/>
    <property type="match status" value="1"/>
</dbReference>
<keyword evidence="2" id="KW-0889">Transcription antitermination</keyword>
<dbReference type="PANTHER" id="PTHR11078:SF3">
    <property type="entry name" value="ANTITERMINATION NUSB DOMAIN-CONTAINING PROTEIN"/>
    <property type="match status" value="1"/>
</dbReference>
<dbReference type="GO" id="GO:0005829">
    <property type="term" value="C:cytosol"/>
    <property type="evidence" value="ECO:0007669"/>
    <property type="project" value="TreeGrafter"/>
</dbReference>
<evidence type="ECO:0000256" key="3">
    <source>
        <dbReference type="ARBA" id="ARBA00022884"/>
    </source>
</evidence>
<feature type="domain" description="NusB/RsmB/TIM44" evidence="6">
    <location>
        <begin position="4"/>
        <end position="76"/>
    </location>
</feature>
<protein>
    <submittedName>
        <fullName evidence="7">N utilization substance protein B homolog</fullName>
    </submittedName>
</protein>
<dbReference type="Pfam" id="PF01029">
    <property type="entry name" value="NusB"/>
    <property type="match status" value="1"/>
</dbReference>
<evidence type="ECO:0000256" key="2">
    <source>
        <dbReference type="ARBA" id="ARBA00022814"/>
    </source>
</evidence>
<keyword evidence="4" id="KW-0805">Transcription regulation</keyword>
<keyword evidence="3" id="KW-0694">RNA-binding</keyword>
<dbReference type="InterPro" id="IPR035926">
    <property type="entry name" value="NusB-like_sf"/>
</dbReference>
<dbReference type="PANTHER" id="PTHR11078">
    <property type="entry name" value="N UTILIZATION SUBSTANCE PROTEIN B-RELATED"/>
    <property type="match status" value="1"/>
</dbReference>
<evidence type="ECO:0000256" key="5">
    <source>
        <dbReference type="ARBA" id="ARBA00023163"/>
    </source>
</evidence>
<dbReference type="EMBL" id="FR695872">
    <property type="protein sequence ID" value="CBX29534.1"/>
    <property type="molecule type" value="Genomic_DNA"/>
</dbReference>
<dbReference type="SUPFAM" id="SSF48013">
    <property type="entry name" value="NusB-like"/>
    <property type="match status" value="1"/>
</dbReference>
<dbReference type="InterPro" id="IPR006027">
    <property type="entry name" value="NusB_RsmB_TIM44"/>
</dbReference>
<evidence type="ECO:0000256" key="4">
    <source>
        <dbReference type="ARBA" id="ARBA00023015"/>
    </source>
</evidence>
<evidence type="ECO:0000256" key="1">
    <source>
        <dbReference type="ARBA" id="ARBA00005952"/>
    </source>
</evidence>
<dbReference type="NCBIfam" id="TIGR01951">
    <property type="entry name" value="nusB"/>
    <property type="match status" value="1"/>
</dbReference>
<reference evidence="7" key="1">
    <citation type="journal article" date="2011" name="Environ. Microbiol.">
        <title>Genomic insights into the metabolic potential of the polycyclic aromatic hydrocarbon degrading sulfate-reducing Deltaproteobacterium N47.</title>
        <authorList>
            <person name="Bergmann F."/>
            <person name="Selesi D."/>
            <person name="Weinmaier T."/>
            <person name="Tischler P."/>
            <person name="Rattei T."/>
            <person name="Meckenstock R.U."/>
        </authorList>
    </citation>
    <scope>NUCLEOTIDE SEQUENCE</scope>
</reference>
<accession>E1YG40</accession>